<reference evidence="3" key="1">
    <citation type="submission" date="2020-12" db="EMBL/GenBank/DDBJ databases">
        <title>Oil enriched cultivation method for isolating marine PHA-producing bacteria.</title>
        <authorList>
            <person name="Zheng W."/>
            <person name="Yu S."/>
            <person name="Huang Y."/>
        </authorList>
    </citation>
    <scope>NUCLEOTIDE SEQUENCE</scope>
    <source>
        <strain evidence="3">SY-2-12</strain>
    </source>
</reference>
<dbReference type="CDD" id="cd20716">
    <property type="entry name" value="cyt_P460_fam"/>
    <property type="match status" value="1"/>
</dbReference>
<dbReference type="Gene3D" id="3.50.70.20">
    <property type="entry name" value="Cytochrome P460"/>
    <property type="match status" value="1"/>
</dbReference>
<evidence type="ECO:0000256" key="1">
    <source>
        <dbReference type="SAM" id="SignalP"/>
    </source>
</evidence>
<evidence type="ECO:0000313" key="3">
    <source>
        <dbReference type="EMBL" id="MBN9670545.1"/>
    </source>
</evidence>
<evidence type="ECO:0000259" key="2">
    <source>
        <dbReference type="Pfam" id="PF16694"/>
    </source>
</evidence>
<dbReference type="AlphaFoldDB" id="A0A939J3V8"/>
<dbReference type="Pfam" id="PF16694">
    <property type="entry name" value="Cytochrome_P460"/>
    <property type="match status" value="1"/>
</dbReference>
<evidence type="ECO:0000313" key="4">
    <source>
        <dbReference type="Proteomes" id="UP000664096"/>
    </source>
</evidence>
<dbReference type="InterPro" id="IPR032033">
    <property type="entry name" value="Cytochrome_P460"/>
</dbReference>
<comment type="caution">
    <text evidence="3">The sequence shown here is derived from an EMBL/GenBank/DDBJ whole genome shotgun (WGS) entry which is preliminary data.</text>
</comment>
<keyword evidence="1" id="KW-0732">Signal</keyword>
<feature type="domain" description="Cytochrome P460" evidence="2">
    <location>
        <begin position="47"/>
        <end position="143"/>
    </location>
</feature>
<accession>A0A939J3V8</accession>
<feature type="chain" id="PRO_5037534015" evidence="1">
    <location>
        <begin position="23"/>
        <end position="151"/>
    </location>
</feature>
<proteinExistence type="predicted"/>
<dbReference type="Proteomes" id="UP000664096">
    <property type="component" value="Unassembled WGS sequence"/>
</dbReference>
<protein>
    <submittedName>
        <fullName evidence="3">Cytochrome P460 family protein</fullName>
    </submittedName>
</protein>
<dbReference type="RefSeq" id="WP_207140023.1">
    <property type="nucleotide sequence ID" value="NZ_JAEKJZ010000001.1"/>
</dbReference>
<dbReference type="InterPro" id="IPR038142">
    <property type="entry name" value="Cytochrome_P460_sp"/>
</dbReference>
<name>A0A939J3V8_9HYPH</name>
<gene>
    <name evidence="3" type="ORF">JF539_09365</name>
</gene>
<sequence length="151" mass="17456">MKSTVIAGAVTATLVSTASALAEQNRVRFPGNLGELEHYTTVRRGEVTEFMYTSREAADAAKAGEPIPPGTQVILQDWRNGEVYRLFVMEKGENWGDDYEEAMRTENWQFQWFWPDGSINLNENTQRCRSCHQARDGREFMYTFDQLRNYE</sequence>
<dbReference type="EMBL" id="JAEKJZ010000001">
    <property type="protein sequence ID" value="MBN9670545.1"/>
    <property type="molecule type" value="Genomic_DNA"/>
</dbReference>
<organism evidence="3 4">
    <name type="scientific">Roseibium aggregatum</name>
    <dbReference type="NCBI Taxonomy" id="187304"/>
    <lineage>
        <taxon>Bacteria</taxon>
        <taxon>Pseudomonadati</taxon>
        <taxon>Pseudomonadota</taxon>
        <taxon>Alphaproteobacteria</taxon>
        <taxon>Hyphomicrobiales</taxon>
        <taxon>Stappiaceae</taxon>
        <taxon>Roseibium</taxon>
    </lineage>
</organism>
<feature type="signal peptide" evidence="1">
    <location>
        <begin position="1"/>
        <end position="22"/>
    </location>
</feature>